<evidence type="ECO:0000313" key="2">
    <source>
        <dbReference type="Proteomes" id="UP000239560"/>
    </source>
</evidence>
<name>A0A2T0AD81_RHOTO</name>
<dbReference type="Proteomes" id="UP000239560">
    <property type="component" value="Unassembled WGS sequence"/>
</dbReference>
<dbReference type="AlphaFoldDB" id="A0A2T0AD81"/>
<sequence>MPTPVPSLLTVTPNATLVGSPRLPPPGPLTASYDMDALEDTLTRMWTRKGGGVESMGIKLTETRTLRPRTPEEDRFFTFGADYGDSERFLVKYAWENRLRIRTDKGLVILFGWTPPWAPFSLFGIDGGESHSAVAIKALMAAIATLSGIEVRFMNVEPFAPAVEDMQRLNEAQNDDDEWSTPAPEDDERAYRAVNMVLLQQEPRPILGGLVLGPIPAAYLGLDWDDPTHPHTTLLEDGNFPAQMIPHPVDTRHPTDPIKHSAAQLAFLSYARTFLGTIGVSVGPLEEFYATYQKAYQSLASKTYLRRIVPLDRLRSNFGRGFDFEDPDLDEIDLLGKQWLPCTVEHAECGRKIHITRTVKATTRSNRKAILPQSCPHCRQALSRSHVRLAPHTVWEDVVLPGDVEKLRRTGDIV</sequence>
<organism evidence="1 2">
    <name type="scientific">Rhodotorula toruloides</name>
    <name type="common">Yeast</name>
    <name type="synonym">Rhodosporidium toruloides</name>
    <dbReference type="NCBI Taxonomy" id="5286"/>
    <lineage>
        <taxon>Eukaryota</taxon>
        <taxon>Fungi</taxon>
        <taxon>Dikarya</taxon>
        <taxon>Basidiomycota</taxon>
        <taxon>Pucciniomycotina</taxon>
        <taxon>Microbotryomycetes</taxon>
        <taxon>Sporidiobolales</taxon>
        <taxon>Sporidiobolaceae</taxon>
        <taxon>Rhodotorula</taxon>
    </lineage>
</organism>
<dbReference type="EMBL" id="LCTV02000003">
    <property type="protein sequence ID" value="PRQ75960.1"/>
    <property type="molecule type" value="Genomic_DNA"/>
</dbReference>
<dbReference type="OrthoDB" id="10675886at2759"/>
<comment type="caution">
    <text evidence="1">The sequence shown here is derived from an EMBL/GenBank/DDBJ whole genome shotgun (WGS) entry which is preliminary data.</text>
</comment>
<gene>
    <name evidence="1" type="ORF">AAT19DRAFT_12982</name>
</gene>
<accession>A0A2T0AD81</accession>
<evidence type="ECO:0000313" key="1">
    <source>
        <dbReference type="EMBL" id="PRQ75960.1"/>
    </source>
</evidence>
<reference evidence="1 2" key="1">
    <citation type="journal article" date="2018" name="Elife">
        <title>Functional genomics of lipid metabolism in the oleaginous yeast Rhodosporidium toruloides.</title>
        <authorList>
            <person name="Coradetti S.T."/>
            <person name="Pinel D."/>
            <person name="Geiselman G."/>
            <person name="Ito M."/>
            <person name="Mondo S."/>
            <person name="Reilly M.C."/>
            <person name="Cheng Y.F."/>
            <person name="Bauer S."/>
            <person name="Grigoriev I."/>
            <person name="Gladden J.M."/>
            <person name="Simmons B.A."/>
            <person name="Brem R."/>
            <person name="Arkin A.P."/>
            <person name="Skerker J.M."/>
        </authorList>
    </citation>
    <scope>NUCLEOTIDE SEQUENCE [LARGE SCALE GENOMIC DNA]</scope>
    <source>
        <strain evidence="1 2">NBRC 0880</strain>
    </source>
</reference>
<proteinExistence type="predicted"/>
<protein>
    <submittedName>
        <fullName evidence="1">Uncharacterized protein</fullName>
    </submittedName>
</protein>